<reference evidence="2 3" key="1">
    <citation type="journal article" date="2018" name="Nat. Ecol. Evol.">
        <title>Pezizomycetes genomes reveal the molecular basis of ectomycorrhizal truffle lifestyle.</title>
        <authorList>
            <person name="Murat C."/>
            <person name="Payen T."/>
            <person name="Noel B."/>
            <person name="Kuo A."/>
            <person name="Morin E."/>
            <person name="Chen J."/>
            <person name="Kohler A."/>
            <person name="Krizsan K."/>
            <person name="Balestrini R."/>
            <person name="Da Silva C."/>
            <person name="Montanini B."/>
            <person name="Hainaut M."/>
            <person name="Levati E."/>
            <person name="Barry K.W."/>
            <person name="Belfiori B."/>
            <person name="Cichocki N."/>
            <person name="Clum A."/>
            <person name="Dockter R.B."/>
            <person name="Fauchery L."/>
            <person name="Guy J."/>
            <person name="Iotti M."/>
            <person name="Le Tacon F."/>
            <person name="Lindquist E.A."/>
            <person name="Lipzen A."/>
            <person name="Malagnac F."/>
            <person name="Mello A."/>
            <person name="Molinier V."/>
            <person name="Miyauchi S."/>
            <person name="Poulain J."/>
            <person name="Riccioni C."/>
            <person name="Rubini A."/>
            <person name="Sitrit Y."/>
            <person name="Splivallo R."/>
            <person name="Traeger S."/>
            <person name="Wang M."/>
            <person name="Zifcakova L."/>
            <person name="Wipf D."/>
            <person name="Zambonelli A."/>
            <person name="Paolocci F."/>
            <person name="Nowrousian M."/>
            <person name="Ottonello S."/>
            <person name="Baldrian P."/>
            <person name="Spatafora J.W."/>
            <person name="Henrissat B."/>
            <person name="Nagy L.G."/>
            <person name="Aury J.M."/>
            <person name="Wincker P."/>
            <person name="Grigoriev I.V."/>
            <person name="Bonfante P."/>
            <person name="Martin F.M."/>
        </authorList>
    </citation>
    <scope>NUCLEOTIDE SEQUENCE [LARGE SCALE GENOMIC DNA]</scope>
    <source>
        <strain evidence="2 3">120613-1</strain>
    </source>
</reference>
<evidence type="ECO:0000256" key="1">
    <source>
        <dbReference type="SAM" id="SignalP"/>
    </source>
</evidence>
<gene>
    <name evidence="2" type="ORF">L873DRAFT_1815544</name>
</gene>
<keyword evidence="1" id="KW-0732">Signal</keyword>
<feature type="signal peptide" evidence="1">
    <location>
        <begin position="1"/>
        <end position="18"/>
    </location>
</feature>
<dbReference type="Proteomes" id="UP000276215">
    <property type="component" value="Unassembled WGS sequence"/>
</dbReference>
<keyword evidence="3" id="KW-1185">Reference proteome</keyword>
<accession>A0A3N4J5J4</accession>
<dbReference type="EMBL" id="ML120449">
    <property type="protein sequence ID" value="RPA93579.1"/>
    <property type="molecule type" value="Genomic_DNA"/>
</dbReference>
<evidence type="ECO:0000313" key="2">
    <source>
        <dbReference type="EMBL" id="RPA93579.1"/>
    </source>
</evidence>
<dbReference type="AlphaFoldDB" id="A0A3N4J5J4"/>
<sequence length="125" mass="12959">MQFTTLLATLTLAATAFAAPAPAADSSVEARAGAPSWEFHSFRDVSCHTSTTTILGGPQTPGSQCIDLTQRISGNIYSATSPQGCKVYAYVNGNTNCNGAPGNGALLSNTCSAYFFPITSIRVDC</sequence>
<organism evidence="2 3">
    <name type="scientific">Choiromyces venosus 120613-1</name>
    <dbReference type="NCBI Taxonomy" id="1336337"/>
    <lineage>
        <taxon>Eukaryota</taxon>
        <taxon>Fungi</taxon>
        <taxon>Dikarya</taxon>
        <taxon>Ascomycota</taxon>
        <taxon>Pezizomycotina</taxon>
        <taxon>Pezizomycetes</taxon>
        <taxon>Pezizales</taxon>
        <taxon>Tuberaceae</taxon>
        <taxon>Choiromyces</taxon>
    </lineage>
</organism>
<feature type="chain" id="PRO_5018065600" evidence="1">
    <location>
        <begin position="19"/>
        <end position="125"/>
    </location>
</feature>
<dbReference type="OrthoDB" id="5454865at2759"/>
<proteinExistence type="predicted"/>
<name>A0A3N4J5J4_9PEZI</name>
<evidence type="ECO:0000313" key="3">
    <source>
        <dbReference type="Proteomes" id="UP000276215"/>
    </source>
</evidence>
<protein>
    <submittedName>
        <fullName evidence="2">Uncharacterized protein</fullName>
    </submittedName>
</protein>